<dbReference type="Pfam" id="PF01229">
    <property type="entry name" value="Glyco_hydro_39"/>
    <property type="match status" value="1"/>
</dbReference>
<dbReference type="AlphaFoldDB" id="A0A1M5X0V7"/>
<dbReference type="InterPro" id="IPR009057">
    <property type="entry name" value="Homeodomain-like_sf"/>
</dbReference>
<dbReference type="RefSeq" id="WP_073017949.1">
    <property type="nucleotide sequence ID" value="NZ_FQXU01000004.1"/>
</dbReference>
<evidence type="ECO:0000259" key="7">
    <source>
        <dbReference type="PROSITE" id="PS01124"/>
    </source>
</evidence>
<feature type="domain" description="HTH araC/xylS-type" evidence="7">
    <location>
        <begin position="176"/>
        <end position="274"/>
    </location>
</feature>
<evidence type="ECO:0000256" key="5">
    <source>
        <dbReference type="ARBA" id="ARBA00023163"/>
    </source>
</evidence>
<dbReference type="Gene3D" id="3.20.20.80">
    <property type="entry name" value="Glycosidases"/>
    <property type="match status" value="1"/>
</dbReference>
<dbReference type="PROSITE" id="PS01124">
    <property type="entry name" value="HTH_ARAC_FAMILY_2"/>
    <property type="match status" value="1"/>
</dbReference>
<dbReference type="Gene3D" id="2.60.40.1500">
    <property type="entry name" value="Glycosyl hydrolase domain, family 39"/>
    <property type="match status" value="1"/>
</dbReference>
<dbReference type="SUPFAM" id="SSF51182">
    <property type="entry name" value="RmlC-like cupins"/>
    <property type="match status" value="1"/>
</dbReference>
<proteinExistence type="inferred from homology"/>
<sequence length="693" mass="82374">MRREHISYPLDMPVSISYSSIKEYPIHWHNAIEIIFVLKGTVNITIDSDTYEIEEKELEIINIDEAHRIYSDDPDNRVLMFHIDPSFFEKYYSDIENMFFYVNTSDEGAQESEEYDDFRIFLSIILCEAIQKREDYDEEIEDNLIDLLYHLINNFHYLIYEKEELRENEEQLERYHRIAKYIFNNYNNKISLQEIAKKEFLSADYLSHEIKNATGYSFTDLLNLTRVEESIKLLLDSDLSISEISDEVGFSHARYYNKNFKFYYKLTPLQYRKRFKLDEKAYEKAKKVTQLDINDSLKYLYPYLEDYDRFNYENKIHKININMDEESSEWTHRFKEVINVGDAFDLLIEENKDNLEELQEEISFEYGRIFNLFHRDMGIFPGSQFYNWNKTKTVLEFMQYIELKALILIDQGDLSQEEFISALKSYIEYFSEIETVDFYNTKYQFKNTLDKTFKSSIIEILEDAGLDYFSDDYEGNHLEINKIYDTAYMIPYIIHQVINYKTPLNFIRAFDVLEKEVMLTNEVFFGSSGLVNDMGIKKPSYYAFYLLSKLGDVLVQKGDGYIVTKSDDEFQILLYNYGEELDYLISSETLEKRRGIKNTTEKKISLNIVNINSANQVTTYMINEKIGSSYNYWLGMGKPNRINKEEREILHKASFPGINFIYNNKSTILNLLPKLKGYGAQLILIKKVQKHLK</sequence>
<dbReference type="InterPro" id="IPR018062">
    <property type="entry name" value="HTH_AraC-typ_CS"/>
</dbReference>
<reference evidence="8 9" key="1">
    <citation type="submission" date="2016-11" db="EMBL/GenBank/DDBJ databases">
        <authorList>
            <person name="Jaros S."/>
            <person name="Januszkiewicz K."/>
            <person name="Wedrychowicz H."/>
        </authorList>
    </citation>
    <scope>NUCLEOTIDE SEQUENCE [LARGE SCALE GENOMIC DNA]</scope>
    <source>
        <strain evidence="8 9">DSM 6191</strain>
    </source>
</reference>
<dbReference type="Gene3D" id="1.10.10.60">
    <property type="entry name" value="Homeodomain-like"/>
    <property type="match status" value="2"/>
</dbReference>
<keyword evidence="6" id="KW-0326">Glycosidase</keyword>
<dbReference type="SUPFAM" id="SSF46689">
    <property type="entry name" value="Homeodomain-like"/>
    <property type="match status" value="1"/>
</dbReference>
<dbReference type="Proteomes" id="UP000184241">
    <property type="component" value="Unassembled WGS sequence"/>
</dbReference>
<dbReference type="InterPro" id="IPR003313">
    <property type="entry name" value="AraC-bd"/>
</dbReference>
<keyword evidence="3" id="KW-0805">Transcription regulation</keyword>
<dbReference type="PROSITE" id="PS00041">
    <property type="entry name" value="HTH_ARAC_FAMILY_1"/>
    <property type="match status" value="1"/>
</dbReference>
<organism evidence="8 9">
    <name type="scientific">Clostridium intestinale DSM 6191</name>
    <dbReference type="NCBI Taxonomy" id="1121320"/>
    <lineage>
        <taxon>Bacteria</taxon>
        <taxon>Bacillati</taxon>
        <taxon>Bacillota</taxon>
        <taxon>Clostridia</taxon>
        <taxon>Eubacteriales</taxon>
        <taxon>Clostridiaceae</taxon>
        <taxon>Clostridium</taxon>
    </lineage>
</organism>
<evidence type="ECO:0000256" key="2">
    <source>
        <dbReference type="ARBA" id="ARBA00022801"/>
    </source>
</evidence>
<dbReference type="SMART" id="SM00342">
    <property type="entry name" value="HTH_ARAC"/>
    <property type="match status" value="1"/>
</dbReference>
<name>A0A1M5X0V7_9CLOT</name>
<evidence type="ECO:0000256" key="1">
    <source>
        <dbReference type="ARBA" id="ARBA00008875"/>
    </source>
</evidence>
<dbReference type="SUPFAM" id="SSF51445">
    <property type="entry name" value="(Trans)glycosidases"/>
    <property type="match status" value="1"/>
</dbReference>
<dbReference type="GO" id="GO:0043565">
    <property type="term" value="F:sequence-specific DNA binding"/>
    <property type="evidence" value="ECO:0007669"/>
    <property type="project" value="InterPro"/>
</dbReference>
<protein>
    <submittedName>
        <fullName evidence="8">Transcriptional regulator, AraC family</fullName>
    </submittedName>
</protein>
<dbReference type="InterPro" id="IPR011051">
    <property type="entry name" value="RmlC_Cupin_sf"/>
</dbReference>
<dbReference type="InterPro" id="IPR018060">
    <property type="entry name" value="HTH_AraC"/>
</dbReference>
<evidence type="ECO:0000313" key="9">
    <source>
        <dbReference type="Proteomes" id="UP000184241"/>
    </source>
</evidence>
<dbReference type="EMBL" id="FQXU01000004">
    <property type="protein sequence ID" value="SHH93074.1"/>
    <property type="molecule type" value="Genomic_DNA"/>
</dbReference>
<dbReference type="GO" id="GO:0016798">
    <property type="term" value="F:hydrolase activity, acting on glycosyl bonds"/>
    <property type="evidence" value="ECO:0007669"/>
    <property type="project" value="UniProtKB-KW"/>
</dbReference>
<evidence type="ECO:0000256" key="6">
    <source>
        <dbReference type="ARBA" id="ARBA00023295"/>
    </source>
</evidence>
<dbReference type="InterPro" id="IPR049166">
    <property type="entry name" value="GH39_cat"/>
</dbReference>
<evidence type="ECO:0000313" key="8">
    <source>
        <dbReference type="EMBL" id="SHH93074.1"/>
    </source>
</evidence>
<dbReference type="GO" id="GO:0003700">
    <property type="term" value="F:DNA-binding transcription factor activity"/>
    <property type="evidence" value="ECO:0007669"/>
    <property type="project" value="InterPro"/>
</dbReference>
<dbReference type="PANTHER" id="PTHR43280">
    <property type="entry name" value="ARAC-FAMILY TRANSCRIPTIONAL REGULATOR"/>
    <property type="match status" value="1"/>
</dbReference>
<accession>A0A1M5X0V7</accession>
<evidence type="ECO:0000256" key="4">
    <source>
        <dbReference type="ARBA" id="ARBA00023125"/>
    </source>
</evidence>
<keyword evidence="4" id="KW-0238">DNA-binding</keyword>
<dbReference type="InterPro" id="IPR014710">
    <property type="entry name" value="RmlC-like_jellyroll"/>
</dbReference>
<keyword evidence="2" id="KW-0378">Hydrolase</keyword>
<evidence type="ECO:0000256" key="3">
    <source>
        <dbReference type="ARBA" id="ARBA00023015"/>
    </source>
</evidence>
<dbReference type="Gene3D" id="2.60.120.10">
    <property type="entry name" value="Jelly Rolls"/>
    <property type="match status" value="1"/>
</dbReference>
<dbReference type="InterPro" id="IPR017853">
    <property type="entry name" value="GH"/>
</dbReference>
<dbReference type="Pfam" id="PF12833">
    <property type="entry name" value="HTH_18"/>
    <property type="match status" value="1"/>
</dbReference>
<dbReference type="SUPFAM" id="SSF51011">
    <property type="entry name" value="Glycosyl hydrolase domain"/>
    <property type="match status" value="1"/>
</dbReference>
<comment type="similarity">
    <text evidence="1">Belongs to the glycosyl hydrolase 39 family.</text>
</comment>
<dbReference type="PANTHER" id="PTHR43280:SF34">
    <property type="entry name" value="ARAC-FAMILY TRANSCRIPTIONAL REGULATOR"/>
    <property type="match status" value="1"/>
</dbReference>
<dbReference type="Pfam" id="PF02311">
    <property type="entry name" value="AraC_binding"/>
    <property type="match status" value="1"/>
</dbReference>
<gene>
    <name evidence="8" type="ORF">SAMN02745941_01347</name>
</gene>
<keyword evidence="5" id="KW-0804">Transcription</keyword>